<sequence length="111" mass="12525">QDKAEVEAYESLAKSACSDFRIIVEKTIEYTLLADVVGRFRRAINTQGKLHKVAKVTNDDCVFIDDLMTRYSVYEHAQSEEMPSSALELDVFEADVTALQKWIAEFGSRAS</sequence>
<proteinExistence type="predicted"/>
<comment type="caution">
    <text evidence="1">The sequence shown here is derived from an EMBL/GenBank/DDBJ whole genome shotgun (WGS) entry which is preliminary data.</text>
</comment>
<dbReference type="EMBL" id="AEAG01000001">
    <property type="protein sequence ID" value="EGH19947.1"/>
    <property type="molecule type" value="Genomic_DNA"/>
</dbReference>
<reference evidence="1" key="1">
    <citation type="journal article" date="2011" name="PLoS Pathog.">
        <title>Dynamic evolution of pathogenicity revealed by sequencing and comparative genomics of 19 Pseudomonas syringae isolates.</title>
        <authorList>
            <person name="Baltrus D.A."/>
            <person name="Nishimura M.T."/>
            <person name="Romanchuk A."/>
            <person name="Chang J.H."/>
            <person name="Mukhtar M.S."/>
            <person name="Cherkis K."/>
            <person name="Roach J."/>
            <person name="Grant S.R."/>
            <person name="Jones C.D."/>
            <person name="Dangl J.L."/>
        </authorList>
    </citation>
    <scope>NUCLEOTIDE SEQUENCE [LARGE SCALE GENOMIC DNA]</scope>
    <source>
        <strain evidence="1">301020</strain>
    </source>
</reference>
<protein>
    <submittedName>
        <fullName evidence="1">Uncharacterized protein</fullName>
    </submittedName>
</protein>
<name>A0A656G2U3_PSEA0</name>
<accession>A0A656G2U3</accession>
<evidence type="ECO:0000313" key="1">
    <source>
        <dbReference type="EMBL" id="EGH19947.1"/>
    </source>
</evidence>
<gene>
    <name evidence="1" type="ORF">PSYMO_00005</name>
</gene>
<dbReference type="AlphaFoldDB" id="A0A656G2U3"/>
<feature type="non-terminal residue" evidence="1">
    <location>
        <position position="1"/>
    </location>
</feature>
<organism evidence="1">
    <name type="scientific">Pseudomonas amygdali pv. mori str. 301020</name>
    <dbReference type="NCBI Taxonomy" id="629261"/>
    <lineage>
        <taxon>Bacteria</taxon>
        <taxon>Pseudomonadati</taxon>
        <taxon>Pseudomonadota</taxon>
        <taxon>Gammaproteobacteria</taxon>
        <taxon>Pseudomonadales</taxon>
        <taxon>Pseudomonadaceae</taxon>
        <taxon>Pseudomonas</taxon>
        <taxon>Pseudomonas amygdali</taxon>
    </lineage>
</organism>